<dbReference type="SMART" id="SM00448">
    <property type="entry name" value="REC"/>
    <property type="match status" value="1"/>
</dbReference>
<evidence type="ECO:0000256" key="4">
    <source>
        <dbReference type="ARBA" id="ARBA00023012"/>
    </source>
</evidence>
<accession>A0ABW0KBH9</accession>
<keyword evidence="17" id="KW-1185">Reference proteome</keyword>
<evidence type="ECO:0000256" key="10">
    <source>
        <dbReference type="ARBA" id="ARBA00037471"/>
    </source>
</evidence>
<evidence type="ECO:0000256" key="13">
    <source>
        <dbReference type="PROSITE-ProRule" id="PRU01091"/>
    </source>
</evidence>
<dbReference type="SUPFAM" id="SSF52172">
    <property type="entry name" value="CheY-like"/>
    <property type="match status" value="1"/>
</dbReference>
<protein>
    <recommendedName>
        <fullName evidence="11">Heme response regulator HssR</fullName>
    </recommendedName>
</protein>
<dbReference type="InterPro" id="IPR011006">
    <property type="entry name" value="CheY-like_superfamily"/>
</dbReference>
<dbReference type="PROSITE" id="PS51755">
    <property type="entry name" value="OMPR_PHOB"/>
    <property type="match status" value="1"/>
</dbReference>
<gene>
    <name evidence="16" type="ORF">ACFPOG_21045</name>
</gene>
<organism evidence="16 17">
    <name type="scientific">Paenibacillus aestuarii</name>
    <dbReference type="NCBI Taxonomy" id="516965"/>
    <lineage>
        <taxon>Bacteria</taxon>
        <taxon>Bacillati</taxon>
        <taxon>Bacillota</taxon>
        <taxon>Bacilli</taxon>
        <taxon>Bacillales</taxon>
        <taxon>Paenibacillaceae</taxon>
        <taxon>Paenibacillus</taxon>
    </lineage>
</organism>
<evidence type="ECO:0000313" key="16">
    <source>
        <dbReference type="EMBL" id="MFC5450744.1"/>
    </source>
</evidence>
<evidence type="ECO:0000256" key="8">
    <source>
        <dbReference type="ARBA" id="ARBA00023159"/>
    </source>
</evidence>
<dbReference type="RefSeq" id="WP_270878971.1">
    <property type="nucleotide sequence ID" value="NZ_JAQFVF010000022.1"/>
</dbReference>
<keyword evidence="4" id="KW-0902">Two-component regulatory system</keyword>
<proteinExistence type="predicted"/>
<dbReference type="Pfam" id="PF00486">
    <property type="entry name" value="Trans_reg_C"/>
    <property type="match status" value="1"/>
</dbReference>
<evidence type="ECO:0000256" key="11">
    <source>
        <dbReference type="ARBA" id="ARBA00039976"/>
    </source>
</evidence>
<sequence>MMARIFIIDEESPARHLLQYTLQREGFEVKCTADCSEVPLLLEQMEPDAVILEVNVTGSAGWQLVSNLRKHIRLPLLLVGRGDHHEVMRGFRLGADDYMAKPYHPEELVMRVKALLRRFRSASLSPIQFGDFMINRATHEVSVQGQSLILPLKEFQLLFTLASYANQILTRSQLIEQVWGMNYDGGERTVDVHIKRLRNKLSALGQGFQITTVRGVGYRMDVHDAMPSSKF</sequence>
<dbReference type="SMART" id="SM00862">
    <property type="entry name" value="Trans_reg_C"/>
    <property type="match status" value="1"/>
</dbReference>
<keyword evidence="3" id="KW-0597">Phosphoprotein</keyword>
<dbReference type="Gene3D" id="6.10.250.690">
    <property type="match status" value="1"/>
</dbReference>
<keyword evidence="5" id="KW-0805">Transcription regulation</keyword>
<comment type="function">
    <text evidence="10">Member of the two-component regulatory system HssS/HssR involved in intracellular heme homeostasis and tempering of staphylococcal virulence. Phosphorylated HssR binds to a direct repeat sequence within hrtAB promoter and activates the expression of hrtAB, an efflux pump, in response to extracellular heme, hemin, hemoglobin or blood.</text>
</comment>
<dbReference type="InterPro" id="IPR016032">
    <property type="entry name" value="Sig_transdc_resp-reg_C-effctor"/>
</dbReference>
<comment type="caution">
    <text evidence="16">The sequence shown here is derived from an EMBL/GenBank/DDBJ whole genome shotgun (WGS) entry which is preliminary data.</text>
</comment>
<comment type="caution">
    <text evidence="12">Lacks conserved residue(s) required for the propagation of feature annotation.</text>
</comment>
<dbReference type="PANTHER" id="PTHR48111">
    <property type="entry name" value="REGULATOR OF RPOS"/>
    <property type="match status" value="1"/>
</dbReference>
<dbReference type="InterPro" id="IPR039420">
    <property type="entry name" value="WalR-like"/>
</dbReference>
<dbReference type="CDD" id="cd00383">
    <property type="entry name" value="trans_reg_C"/>
    <property type="match status" value="1"/>
</dbReference>
<evidence type="ECO:0000256" key="9">
    <source>
        <dbReference type="ARBA" id="ARBA00023163"/>
    </source>
</evidence>
<dbReference type="PANTHER" id="PTHR48111:SF49">
    <property type="entry name" value="HEME RESPONSE REGULATOR HSSR"/>
    <property type="match status" value="1"/>
</dbReference>
<evidence type="ECO:0000256" key="6">
    <source>
        <dbReference type="ARBA" id="ARBA00023026"/>
    </source>
</evidence>
<dbReference type="Gene3D" id="3.40.50.2300">
    <property type="match status" value="1"/>
</dbReference>
<evidence type="ECO:0000259" key="14">
    <source>
        <dbReference type="PROSITE" id="PS50110"/>
    </source>
</evidence>
<dbReference type="InterPro" id="IPR036388">
    <property type="entry name" value="WH-like_DNA-bd_sf"/>
</dbReference>
<keyword evidence="9" id="KW-0804">Transcription</keyword>
<evidence type="ECO:0000256" key="1">
    <source>
        <dbReference type="ARBA" id="ARBA00004496"/>
    </source>
</evidence>
<feature type="domain" description="OmpR/PhoB-type" evidence="15">
    <location>
        <begin position="124"/>
        <end position="222"/>
    </location>
</feature>
<evidence type="ECO:0000256" key="7">
    <source>
        <dbReference type="ARBA" id="ARBA00023125"/>
    </source>
</evidence>
<evidence type="ECO:0000256" key="3">
    <source>
        <dbReference type="ARBA" id="ARBA00022553"/>
    </source>
</evidence>
<comment type="subcellular location">
    <subcellularLocation>
        <location evidence="1">Cytoplasm</location>
    </subcellularLocation>
</comment>
<keyword evidence="8" id="KW-0010">Activator</keyword>
<feature type="DNA-binding region" description="OmpR/PhoB-type" evidence="13">
    <location>
        <begin position="124"/>
        <end position="222"/>
    </location>
</feature>
<keyword evidence="7 13" id="KW-0238">DNA-binding</keyword>
<dbReference type="Gene3D" id="1.10.10.10">
    <property type="entry name" value="Winged helix-like DNA-binding domain superfamily/Winged helix DNA-binding domain"/>
    <property type="match status" value="1"/>
</dbReference>
<dbReference type="Pfam" id="PF00072">
    <property type="entry name" value="Response_reg"/>
    <property type="match status" value="1"/>
</dbReference>
<feature type="domain" description="Response regulatory" evidence="14">
    <location>
        <begin position="4"/>
        <end position="116"/>
    </location>
</feature>
<dbReference type="SUPFAM" id="SSF46894">
    <property type="entry name" value="C-terminal effector domain of the bipartite response regulators"/>
    <property type="match status" value="1"/>
</dbReference>
<keyword evidence="2" id="KW-0963">Cytoplasm</keyword>
<name>A0ABW0KBH9_9BACL</name>
<evidence type="ECO:0000256" key="5">
    <source>
        <dbReference type="ARBA" id="ARBA00023015"/>
    </source>
</evidence>
<reference evidence="17" key="1">
    <citation type="journal article" date="2019" name="Int. J. Syst. Evol. Microbiol.">
        <title>The Global Catalogue of Microorganisms (GCM) 10K type strain sequencing project: providing services to taxonomists for standard genome sequencing and annotation.</title>
        <authorList>
            <consortium name="The Broad Institute Genomics Platform"/>
            <consortium name="The Broad Institute Genome Sequencing Center for Infectious Disease"/>
            <person name="Wu L."/>
            <person name="Ma J."/>
        </authorList>
    </citation>
    <scope>NUCLEOTIDE SEQUENCE [LARGE SCALE GENOMIC DNA]</scope>
    <source>
        <strain evidence="17">KACC 11904</strain>
    </source>
</reference>
<evidence type="ECO:0000313" key="17">
    <source>
        <dbReference type="Proteomes" id="UP001596044"/>
    </source>
</evidence>
<evidence type="ECO:0000256" key="12">
    <source>
        <dbReference type="PROSITE-ProRule" id="PRU00169"/>
    </source>
</evidence>
<keyword evidence="6" id="KW-0843">Virulence</keyword>
<dbReference type="InterPro" id="IPR001867">
    <property type="entry name" value="OmpR/PhoB-type_DNA-bd"/>
</dbReference>
<evidence type="ECO:0000256" key="2">
    <source>
        <dbReference type="ARBA" id="ARBA00022490"/>
    </source>
</evidence>
<dbReference type="PROSITE" id="PS50110">
    <property type="entry name" value="RESPONSE_REGULATORY"/>
    <property type="match status" value="1"/>
</dbReference>
<evidence type="ECO:0000259" key="15">
    <source>
        <dbReference type="PROSITE" id="PS51755"/>
    </source>
</evidence>
<dbReference type="EMBL" id="JBHSMJ010000029">
    <property type="protein sequence ID" value="MFC5450744.1"/>
    <property type="molecule type" value="Genomic_DNA"/>
</dbReference>
<dbReference type="InterPro" id="IPR001789">
    <property type="entry name" value="Sig_transdc_resp-reg_receiver"/>
</dbReference>
<dbReference type="Proteomes" id="UP001596044">
    <property type="component" value="Unassembled WGS sequence"/>
</dbReference>